<keyword evidence="6" id="KW-0418">Kinase</keyword>
<dbReference type="InterPro" id="IPR037505">
    <property type="entry name" value="pH-resp_palC"/>
</dbReference>
<evidence type="ECO:0000256" key="1">
    <source>
        <dbReference type="ARBA" id="ARBA00010997"/>
    </source>
</evidence>
<dbReference type="Proteomes" id="UP000011976">
    <property type="component" value="Unassembled WGS sequence"/>
</dbReference>
<dbReference type="STRING" id="1151754.M9LQ26"/>
<dbReference type="GO" id="GO:0004674">
    <property type="term" value="F:protein serine/threonine kinase activity"/>
    <property type="evidence" value="ECO:0007669"/>
    <property type="project" value="UniProtKB-KW"/>
</dbReference>
<sequence length="794" mass="85906">MFFQRVLVGLGVYAGLAAAVDLDPTPMTINNAQYELHCGAGSDPNYPCFTFIGGDLRDVRAEMDIEGDAVGDNAPTTDFLVKDDQMQDFTTTDPNKSFLIYWVDFDVSVLYEPIDTSKACYRIQINAPANGRIWVSDGLDGGGIDLDSRDTSLGYHDFCSKWLRIVAAKNGKHSLSLSYFLEATTASTASSNNNTRVIISQHIRAPPPPFLEPSSWSDSSHGNSRSAPSRLSKKLRRLGCKFPSRAITPDCLDKNSDRLGQRHWCSVMYLFELATTGTISFGDFVSSAQLVSQVAEATQLRARVRAVLKEHRAGASTAPSTSSSKDDLRSGTDAEAISASDWMRIVTALEEYLPSVVGVFNCVQTDDLLLRYEPVFSWRTSISSTRFRGPQRVELPGLHYELAWVLVTYALALANFAAATVHGLGAFERDRSLSADERRVKDERLRWGADTLCRASGVLVYVSEELLPQWRDAAGAMDVPPDLTGEATLALSKICMAEAQALAIRKLVSPSVASAVDTVTPGPPLPKSHPSVSLLAKLHLHVVEELESALGLLKTLKDRGGNRSGRRDAVGLSANHEHELARRVSATNEDLVPGADKKKMFGKLRLGKDKAKDDVPSATTGVGGDLDVSSSLLAHVRSSLTLHRALAYKWLGIDAGENSNRVGEAIALLTLSSSLLSPSSGLLKRKGQERVGGEAATVEHWLRAYRQLNDTVAFQPVPPVGEVQNKVPAGRAALASKKFSLPTPRFGPGSQGYTGRGFDSEALHALDADHPARANLVGLTTKPTDTYAGHGAYY</sequence>
<organism evidence="6 7">
    <name type="scientific">Pseudozyma antarctica (strain T-34)</name>
    <name type="common">Yeast</name>
    <name type="synonym">Candida antarctica</name>
    <dbReference type="NCBI Taxonomy" id="1151754"/>
    <lineage>
        <taxon>Eukaryota</taxon>
        <taxon>Fungi</taxon>
        <taxon>Dikarya</taxon>
        <taxon>Basidiomycota</taxon>
        <taxon>Ustilaginomycotina</taxon>
        <taxon>Ustilaginomycetes</taxon>
        <taxon>Ustilaginales</taxon>
        <taxon>Ustilaginaceae</taxon>
        <taxon>Moesziomyces</taxon>
    </lineage>
</organism>
<evidence type="ECO:0000256" key="3">
    <source>
        <dbReference type="SAM" id="MobiDB-lite"/>
    </source>
</evidence>
<feature type="domain" description="BRO1" evidence="5">
    <location>
        <begin position="267"/>
        <end position="779"/>
    </location>
</feature>
<dbReference type="GO" id="GO:0005886">
    <property type="term" value="C:plasma membrane"/>
    <property type="evidence" value="ECO:0007669"/>
    <property type="project" value="TreeGrafter"/>
</dbReference>
<proteinExistence type="inferred from homology"/>
<evidence type="ECO:0000256" key="2">
    <source>
        <dbReference type="ARBA" id="ARBA00022193"/>
    </source>
</evidence>
<dbReference type="PANTHER" id="PTHR40463">
    <property type="entry name" value="PH-RESPONSE REGULATOR PROTEIN PALC"/>
    <property type="match status" value="1"/>
</dbReference>
<accession>M9LQ26</accession>
<dbReference type="InterPro" id="IPR004328">
    <property type="entry name" value="BRO1_dom"/>
</dbReference>
<dbReference type="Gene3D" id="1.25.40.280">
    <property type="entry name" value="alix/aip1 like domains"/>
    <property type="match status" value="1"/>
</dbReference>
<dbReference type="OrthoDB" id="10266451at2759"/>
<keyword evidence="6" id="KW-0808">Transferase</keyword>
<feature type="region of interest" description="Disordered" evidence="3">
    <location>
        <begin position="311"/>
        <end position="331"/>
    </location>
</feature>
<dbReference type="PROSITE" id="PS51180">
    <property type="entry name" value="BRO1"/>
    <property type="match status" value="1"/>
</dbReference>
<gene>
    <name evidence="6" type="ORF">PANT_11d00044</name>
</gene>
<name>M9LQ26_PSEA3</name>
<evidence type="ECO:0000313" key="6">
    <source>
        <dbReference type="EMBL" id="GAC74406.1"/>
    </source>
</evidence>
<keyword evidence="6" id="KW-0723">Serine/threonine-protein kinase</keyword>
<dbReference type="InterPro" id="IPR038499">
    <property type="entry name" value="BRO1_sf"/>
</dbReference>
<dbReference type="GO" id="GO:0071467">
    <property type="term" value="P:cellular response to pH"/>
    <property type="evidence" value="ECO:0007669"/>
    <property type="project" value="InterPro"/>
</dbReference>
<evidence type="ECO:0000256" key="4">
    <source>
        <dbReference type="SAM" id="SignalP"/>
    </source>
</evidence>
<evidence type="ECO:0000313" key="7">
    <source>
        <dbReference type="Proteomes" id="UP000011976"/>
    </source>
</evidence>
<dbReference type="AlphaFoldDB" id="M9LQ26"/>
<feature type="compositionally biased region" description="Polar residues" evidence="3">
    <location>
        <begin position="214"/>
        <end position="229"/>
    </location>
</feature>
<comment type="similarity">
    <text evidence="1">Belongs to the palC family.</text>
</comment>
<feature type="region of interest" description="Disordered" evidence="3">
    <location>
        <begin position="210"/>
        <end position="232"/>
    </location>
</feature>
<dbReference type="EMBL" id="DF196777">
    <property type="protein sequence ID" value="GAC74406.1"/>
    <property type="molecule type" value="Genomic_DNA"/>
</dbReference>
<protein>
    <recommendedName>
        <fullName evidence="2">pH-response regulator protein palC</fullName>
    </recommendedName>
</protein>
<evidence type="ECO:0000259" key="5">
    <source>
        <dbReference type="PROSITE" id="PS51180"/>
    </source>
</evidence>
<dbReference type="PANTHER" id="PTHR40463:SF1">
    <property type="entry name" value="PH-RESPONSE REGULATOR PROTEIN PALC"/>
    <property type="match status" value="1"/>
</dbReference>
<dbReference type="Pfam" id="PF03097">
    <property type="entry name" value="BRO1"/>
    <property type="match status" value="1"/>
</dbReference>
<keyword evidence="4" id="KW-0732">Signal</keyword>
<feature type="chain" id="PRO_5004099930" description="pH-response regulator protein palC" evidence="4">
    <location>
        <begin position="20"/>
        <end position="794"/>
    </location>
</feature>
<dbReference type="SMART" id="SM01041">
    <property type="entry name" value="BRO1"/>
    <property type="match status" value="1"/>
</dbReference>
<feature type="signal peptide" evidence="4">
    <location>
        <begin position="1"/>
        <end position="19"/>
    </location>
</feature>
<reference evidence="7" key="1">
    <citation type="journal article" date="2013" name="Genome Announc.">
        <title>Genome sequence of the basidiomycetous yeast Pseudozyma antarctica T-34, a producer of the glycolipid biosurfactants mannosylerythritol lipids.</title>
        <authorList>
            <person name="Morita T."/>
            <person name="Koike H."/>
            <person name="Koyama Y."/>
            <person name="Hagiwara H."/>
            <person name="Ito E."/>
            <person name="Fukuoka T."/>
            <person name="Imura T."/>
            <person name="Machida M."/>
            <person name="Kitamoto D."/>
        </authorList>
    </citation>
    <scope>NUCLEOTIDE SEQUENCE [LARGE SCALE GENOMIC DNA]</scope>
    <source>
        <strain evidence="7">T-34</strain>
    </source>
</reference>